<evidence type="ECO:0000313" key="2">
    <source>
        <dbReference type="EMBL" id="CAG8727366.1"/>
    </source>
</evidence>
<name>A0A9N9IBU6_9GLOM</name>
<accession>A0A9N9IBU6</accession>
<feature type="compositionally biased region" description="Basic and acidic residues" evidence="1">
    <location>
        <begin position="1"/>
        <end position="10"/>
    </location>
</feature>
<feature type="region of interest" description="Disordered" evidence="1">
    <location>
        <begin position="1"/>
        <end position="22"/>
    </location>
</feature>
<dbReference type="AlphaFoldDB" id="A0A9N9IBU6"/>
<gene>
    <name evidence="2" type="ORF">FCALED_LOCUS14758</name>
</gene>
<sequence>EKEKQSFEAAKKKRSRKLSPRRKHVNFETQKNLLEFKINTEISTKALDRHRVSEAKTALRYNEQDLNDRMEEIMGLERS</sequence>
<evidence type="ECO:0000256" key="1">
    <source>
        <dbReference type="SAM" id="MobiDB-lite"/>
    </source>
</evidence>
<protein>
    <submittedName>
        <fullName evidence="2">9286_t:CDS:1</fullName>
    </submittedName>
</protein>
<feature type="non-terminal residue" evidence="2">
    <location>
        <position position="1"/>
    </location>
</feature>
<evidence type="ECO:0000313" key="3">
    <source>
        <dbReference type="Proteomes" id="UP000789570"/>
    </source>
</evidence>
<proteinExistence type="predicted"/>
<keyword evidence="3" id="KW-1185">Reference proteome</keyword>
<comment type="caution">
    <text evidence="2">The sequence shown here is derived from an EMBL/GenBank/DDBJ whole genome shotgun (WGS) entry which is preliminary data.</text>
</comment>
<dbReference type="Proteomes" id="UP000789570">
    <property type="component" value="Unassembled WGS sequence"/>
</dbReference>
<organism evidence="2 3">
    <name type="scientific">Funneliformis caledonium</name>
    <dbReference type="NCBI Taxonomy" id="1117310"/>
    <lineage>
        <taxon>Eukaryota</taxon>
        <taxon>Fungi</taxon>
        <taxon>Fungi incertae sedis</taxon>
        <taxon>Mucoromycota</taxon>
        <taxon>Glomeromycotina</taxon>
        <taxon>Glomeromycetes</taxon>
        <taxon>Glomerales</taxon>
        <taxon>Glomeraceae</taxon>
        <taxon>Funneliformis</taxon>
    </lineage>
</organism>
<dbReference type="EMBL" id="CAJVPQ010011477">
    <property type="protein sequence ID" value="CAG8727366.1"/>
    <property type="molecule type" value="Genomic_DNA"/>
</dbReference>
<feature type="compositionally biased region" description="Basic residues" evidence="1">
    <location>
        <begin position="11"/>
        <end position="22"/>
    </location>
</feature>
<reference evidence="2" key="1">
    <citation type="submission" date="2021-06" db="EMBL/GenBank/DDBJ databases">
        <authorList>
            <person name="Kallberg Y."/>
            <person name="Tangrot J."/>
            <person name="Rosling A."/>
        </authorList>
    </citation>
    <scope>NUCLEOTIDE SEQUENCE</scope>
    <source>
        <strain evidence="2">UK204</strain>
    </source>
</reference>